<dbReference type="AlphaFoldDB" id="A0A0B5QGP1"/>
<dbReference type="PANTHER" id="PTHR43581">
    <property type="entry name" value="ATP/GTP PHOSPHATASE"/>
    <property type="match status" value="1"/>
</dbReference>
<feature type="domain" description="ATPase AAA-type core" evidence="1">
    <location>
        <begin position="146"/>
        <end position="389"/>
    </location>
</feature>
<dbReference type="EMBL" id="CP010086">
    <property type="protein sequence ID" value="AJH00111.1"/>
    <property type="molecule type" value="Genomic_DNA"/>
</dbReference>
<evidence type="ECO:0000259" key="1">
    <source>
        <dbReference type="Pfam" id="PF13304"/>
    </source>
</evidence>
<dbReference type="InterPro" id="IPR051396">
    <property type="entry name" value="Bact_Antivir_Def_Nuclease"/>
</dbReference>
<dbReference type="GO" id="GO:0016887">
    <property type="term" value="F:ATP hydrolysis activity"/>
    <property type="evidence" value="ECO:0007669"/>
    <property type="project" value="InterPro"/>
</dbReference>
<dbReference type="SUPFAM" id="SSF52540">
    <property type="entry name" value="P-loop containing nucleoside triphosphate hydrolases"/>
    <property type="match status" value="1"/>
</dbReference>
<evidence type="ECO:0000313" key="2">
    <source>
        <dbReference type="EMBL" id="AJH00111.1"/>
    </source>
</evidence>
<proteinExistence type="predicted"/>
<dbReference type="OrthoDB" id="1803022at2"/>
<evidence type="ECO:0000313" key="3">
    <source>
        <dbReference type="Proteomes" id="UP000031866"/>
    </source>
</evidence>
<gene>
    <name evidence="2" type="ORF">LF65_03554</name>
</gene>
<reference evidence="3" key="1">
    <citation type="submission" date="2014-12" db="EMBL/GenBank/DDBJ databases">
        <title>Genome sequence of Clostridium beijerinckii strain 59B.</title>
        <authorList>
            <person name="Little G.T."/>
            <person name="Minton N.P."/>
        </authorList>
    </citation>
    <scope>NUCLEOTIDE SEQUENCE [LARGE SCALE GENOMIC DNA]</scope>
    <source>
        <strain evidence="3">59B</strain>
    </source>
</reference>
<dbReference type="InterPro" id="IPR003959">
    <property type="entry name" value="ATPase_AAA_core"/>
</dbReference>
<dbReference type="GO" id="GO:0005524">
    <property type="term" value="F:ATP binding"/>
    <property type="evidence" value="ECO:0007669"/>
    <property type="project" value="InterPro"/>
</dbReference>
<dbReference type="Gene3D" id="3.40.50.300">
    <property type="entry name" value="P-loop containing nucleotide triphosphate hydrolases"/>
    <property type="match status" value="1"/>
</dbReference>
<dbReference type="Pfam" id="PF13304">
    <property type="entry name" value="AAA_21"/>
    <property type="match status" value="1"/>
</dbReference>
<dbReference type="Proteomes" id="UP000031866">
    <property type="component" value="Chromosome"/>
</dbReference>
<organism evidence="2 3">
    <name type="scientific">Clostridium beijerinckii</name>
    <name type="common">Clostridium MP</name>
    <dbReference type="NCBI Taxonomy" id="1520"/>
    <lineage>
        <taxon>Bacteria</taxon>
        <taxon>Bacillati</taxon>
        <taxon>Bacillota</taxon>
        <taxon>Clostridia</taxon>
        <taxon>Eubacteriales</taxon>
        <taxon>Clostridiaceae</taxon>
        <taxon>Clostridium</taxon>
    </lineage>
</organism>
<dbReference type="KEGG" id="cbei:LF65_03554"/>
<name>A0A0B5QGP1_CLOBE</name>
<dbReference type="STRING" id="1520.LF65_03554"/>
<dbReference type="InterPro" id="IPR027417">
    <property type="entry name" value="P-loop_NTPase"/>
</dbReference>
<protein>
    <recommendedName>
        <fullName evidence="1">ATPase AAA-type core domain-containing protein</fullName>
    </recommendedName>
</protein>
<dbReference type="PANTHER" id="PTHR43581:SF3">
    <property type="entry name" value="AAA+ ATPASE DOMAIN-CONTAINING PROTEIN"/>
    <property type="match status" value="1"/>
</dbReference>
<sequence>MPELKCSKVIYIQNVLDSSDYLYEKYGQIYDFSIGGLIRHDYINNADNGHIETSDNMLINYFNNEIYRQVDFVQSYESKNLADIIPFNMPNKIQISFVNNTQHIKKTCEKLGNYAHNDSKNLTEYKRKYFEKVKKLVYIIVDITENLSLDSKQKWYVILANNLLINSLKEIALSPVVSDDREDELFCFFKAYEASNKSDDILSFCDSFFTQVEKELASKKSLYTEWITPYKEFIDWLNRNYEEINFDFSQVNMNLLNNSYFLVDINDANRKLFGEFFDLYRRTCKQFYYLNFSWGLSSGENNLLSLYSRLFSTLKIKTDGSRGDEVINNFSTGEIKCNNILLLIDEADLSYHPEWQRNFIYSLLRFLSSVFYNCNVQVILTTHSPIILSDVPRSSVTYLKQGKNDSDNLHMETFGQNIYTLFNDAFFLKESKNKFVMGKFAEKK</sequence>
<accession>A0A0B5QGP1</accession>
<dbReference type="RefSeq" id="WP_041897681.1">
    <property type="nucleotide sequence ID" value="NZ_CP010086.2"/>
</dbReference>